<dbReference type="GO" id="GO:0006357">
    <property type="term" value="P:regulation of transcription by RNA polymerase II"/>
    <property type="evidence" value="ECO:0000318"/>
    <property type="project" value="GO_Central"/>
</dbReference>
<dbReference type="KEGG" id="pgr:PGTG_11195"/>
<evidence type="ECO:0000313" key="3">
    <source>
        <dbReference type="Proteomes" id="UP000008783"/>
    </source>
</evidence>
<name>E3KL51_PUCGT</name>
<evidence type="ECO:0000256" key="1">
    <source>
        <dbReference type="SAM" id="MobiDB-lite"/>
    </source>
</evidence>
<dbReference type="InParanoid" id="E3KL51"/>
<reference evidence="3" key="2">
    <citation type="journal article" date="2011" name="Proc. Natl. Acad. Sci. U.S.A.">
        <title>Obligate biotrophy features unraveled by the genomic analysis of rust fungi.</title>
        <authorList>
            <person name="Duplessis S."/>
            <person name="Cuomo C.A."/>
            <person name="Lin Y.-C."/>
            <person name="Aerts A."/>
            <person name="Tisserant E."/>
            <person name="Veneault-Fourrey C."/>
            <person name="Joly D.L."/>
            <person name="Hacquard S."/>
            <person name="Amselem J."/>
            <person name="Cantarel B.L."/>
            <person name="Chiu R."/>
            <person name="Coutinho P.M."/>
            <person name="Feau N."/>
            <person name="Field M."/>
            <person name="Frey P."/>
            <person name="Gelhaye E."/>
            <person name="Goldberg J."/>
            <person name="Grabherr M.G."/>
            <person name="Kodira C.D."/>
            <person name="Kohler A."/>
            <person name="Kuees U."/>
            <person name="Lindquist E.A."/>
            <person name="Lucas S.M."/>
            <person name="Mago R."/>
            <person name="Mauceli E."/>
            <person name="Morin E."/>
            <person name="Murat C."/>
            <person name="Pangilinan J.L."/>
            <person name="Park R."/>
            <person name="Pearson M."/>
            <person name="Quesneville H."/>
            <person name="Rouhier N."/>
            <person name="Sakthikumar S."/>
            <person name="Salamov A.A."/>
            <person name="Schmutz J."/>
            <person name="Selles B."/>
            <person name="Shapiro H."/>
            <person name="Tanguay P."/>
            <person name="Tuskan G.A."/>
            <person name="Henrissat B."/>
            <person name="Van de Peer Y."/>
            <person name="Rouze P."/>
            <person name="Ellis J.G."/>
            <person name="Dodds P.N."/>
            <person name="Schein J.E."/>
            <person name="Zhong S."/>
            <person name="Hamelin R.C."/>
            <person name="Grigoriev I.V."/>
            <person name="Szabo L.J."/>
            <person name="Martin F."/>
        </authorList>
    </citation>
    <scope>NUCLEOTIDE SEQUENCE [LARGE SCALE GENOMIC DNA]</scope>
    <source>
        <strain evidence="3">CRL 75-36-700-3 / race SCCL</strain>
    </source>
</reference>
<dbReference type="PANTHER" id="PTHR46169">
    <property type="entry name" value="DNA REPLICATION-RELATED ELEMENT FACTOR, ISOFORM A"/>
    <property type="match status" value="1"/>
</dbReference>
<dbReference type="GO" id="GO:0005634">
    <property type="term" value="C:nucleus"/>
    <property type="evidence" value="ECO:0000318"/>
    <property type="project" value="GO_Central"/>
</dbReference>
<dbReference type="HOGENOM" id="CLU_516927_0_0_1"/>
<dbReference type="GeneID" id="10527003"/>
<keyword evidence="3" id="KW-1185">Reference proteome</keyword>
<dbReference type="VEuPathDB" id="FungiDB:PGTG_11195"/>
<reference key="1">
    <citation type="submission" date="2007-01" db="EMBL/GenBank/DDBJ databases">
        <title>The Genome Sequence of Puccinia graminis f. sp. tritici Strain CRL 75-36-700-3.</title>
        <authorList>
            <consortium name="The Broad Institute Genome Sequencing Platform"/>
            <person name="Birren B."/>
            <person name="Lander E."/>
            <person name="Galagan J."/>
            <person name="Nusbaum C."/>
            <person name="Devon K."/>
            <person name="Cuomo C."/>
            <person name="Jaffe D."/>
            <person name="Butler J."/>
            <person name="Alvarez P."/>
            <person name="Gnerre S."/>
            <person name="Grabherr M."/>
            <person name="Mauceli E."/>
            <person name="Brockman W."/>
            <person name="Young S."/>
            <person name="LaButti K."/>
            <person name="Sykes S."/>
            <person name="DeCaprio D."/>
            <person name="Crawford M."/>
            <person name="Koehrsen M."/>
            <person name="Engels R."/>
            <person name="Montgomery P."/>
            <person name="Pearson M."/>
            <person name="Howarth C."/>
            <person name="Larson L."/>
            <person name="White J."/>
            <person name="Zeng Q."/>
            <person name="Kodira C."/>
            <person name="Yandava C."/>
            <person name="Alvarado L."/>
            <person name="O'Leary S."/>
            <person name="Szabo L."/>
            <person name="Dean R."/>
            <person name="Schein J."/>
        </authorList>
    </citation>
    <scope>NUCLEOTIDE SEQUENCE</scope>
    <source>
        <strain>CRL 75-36-700-3</strain>
    </source>
</reference>
<evidence type="ECO:0000313" key="2">
    <source>
        <dbReference type="EMBL" id="EFP85026.2"/>
    </source>
</evidence>
<feature type="region of interest" description="Disordered" evidence="1">
    <location>
        <begin position="430"/>
        <end position="453"/>
    </location>
</feature>
<organism evidence="2 3">
    <name type="scientific">Puccinia graminis f. sp. tritici (strain CRL 75-36-700-3 / race SCCL)</name>
    <name type="common">Black stem rust fungus</name>
    <dbReference type="NCBI Taxonomy" id="418459"/>
    <lineage>
        <taxon>Eukaryota</taxon>
        <taxon>Fungi</taxon>
        <taxon>Dikarya</taxon>
        <taxon>Basidiomycota</taxon>
        <taxon>Pucciniomycotina</taxon>
        <taxon>Pucciniomycetes</taxon>
        <taxon>Pucciniales</taxon>
        <taxon>Pucciniaceae</taxon>
        <taxon>Puccinia</taxon>
    </lineage>
</organism>
<dbReference type="Proteomes" id="UP000008783">
    <property type="component" value="Unassembled WGS sequence"/>
</dbReference>
<dbReference type="InterPro" id="IPR052717">
    <property type="entry name" value="Vacuolar_transposase_reg"/>
</dbReference>
<dbReference type="OrthoDB" id="2506324at2759"/>
<dbReference type="PANTHER" id="PTHR46169:SF15">
    <property type="entry name" value="INNER CENTROMERE PROTEIN A-LIKE ISOFORM X1-RELATED"/>
    <property type="match status" value="1"/>
</dbReference>
<protein>
    <recommendedName>
        <fullName evidence="4">DUF659 domain-containing protein</fullName>
    </recommendedName>
</protein>
<accession>E3KL51</accession>
<gene>
    <name evidence="2" type="ORF">PGTG_11195</name>
</gene>
<evidence type="ECO:0008006" key="4">
    <source>
        <dbReference type="Google" id="ProtNLM"/>
    </source>
</evidence>
<dbReference type="InterPro" id="IPR012337">
    <property type="entry name" value="RNaseH-like_sf"/>
</dbReference>
<dbReference type="AlphaFoldDB" id="E3KL51"/>
<dbReference type="SUPFAM" id="SSF53098">
    <property type="entry name" value="Ribonuclease H-like"/>
    <property type="match status" value="1"/>
</dbReference>
<dbReference type="EMBL" id="DS178293">
    <property type="protein sequence ID" value="EFP85026.2"/>
    <property type="molecule type" value="Genomic_DNA"/>
</dbReference>
<dbReference type="RefSeq" id="XP_003329445.2">
    <property type="nucleotide sequence ID" value="XM_003329397.2"/>
</dbReference>
<proteinExistence type="predicted"/>
<sequence length="527" mass="59990">MKAQAILNHERYHSFVQFGVHKLHGRFLLLENKHIEESCTRLLSRIYPHKRRSQMTLLDYTLRCRSCSSNPLKGLMYLGLDAWQSPNGFNILGTVGYRLIGEDNGGFELEAMPLDFVRLKQSHTGLYLDETVQLIVEKFGLKEKICGIVTDNASNNKTMIEAIKSYRWPRFKGKTQWIRCFAQILNLIVQETGDSGDDEDDKDSNLSKKDAELVGRLINNDEIELKDEDVNEMSDEDEDDRYTSKSCKESLSKFRAISRKLNKSPNSKALFVELCQDLECASRTQLDVILEWQRDKRHGPSREYHINSNNIDLARDLIEVLQPFYNITLQVSTRGGAQISDVVVFIDQITSHLSTAISKKKDDFPPALRNACRAGLQLTNKYYTLTDCSPLYRVAMVLHPSFKDEYFKLANWNPEWIEEAIRLTREMWETQYKPPPPQPSNSQPTAPRQQTKTQTGVLAGFIMTMGGPSTPSNGGHNNGVRATLMGVFSRWHLMSLAVQQQLLTLSDHSALEGTTFFSKGRGLVCLP</sequence>